<evidence type="ECO:0000256" key="1">
    <source>
        <dbReference type="ARBA" id="ARBA00002540"/>
    </source>
</evidence>
<evidence type="ECO:0000313" key="9">
    <source>
        <dbReference type="RefSeq" id="XP_022253665.1"/>
    </source>
</evidence>
<accession>A0ABM1TCQ9</accession>
<keyword evidence="3" id="KW-0217">Developmental protein</keyword>
<gene>
    <name evidence="9" type="primary">LOC106469442</name>
</gene>
<evidence type="ECO:0000256" key="5">
    <source>
        <dbReference type="ARBA" id="ARBA00022782"/>
    </source>
</evidence>
<keyword evidence="8" id="KW-1185">Reference proteome</keyword>
<dbReference type="GeneID" id="106469442"/>
<feature type="region of interest" description="Disordered" evidence="7">
    <location>
        <begin position="21"/>
        <end position="110"/>
    </location>
</feature>
<evidence type="ECO:0000256" key="7">
    <source>
        <dbReference type="SAM" id="MobiDB-lite"/>
    </source>
</evidence>
<reference evidence="9" key="1">
    <citation type="submission" date="2025-08" db="UniProtKB">
        <authorList>
            <consortium name="RefSeq"/>
        </authorList>
    </citation>
    <scope>IDENTIFICATION</scope>
    <source>
        <tissue evidence="9">Muscle</tissue>
    </source>
</reference>
<keyword evidence="5" id="KW-0221">Differentiation</keyword>
<name>A0ABM1TCQ9_LIMPO</name>
<feature type="compositionally biased region" description="Basic and acidic residues" evidence="7">
    <location>
        <begin position="74"/>
        <end position="83"/>
    </location>
</feature>
<proteinExistence type="predicted"/>
<dbReference type="Pfam" id="PF06910">
    <property type="entry name" value="MEA1"/>
    <property type="match status" value="1"/>
</dbReference>
<keyword evidence="6" id="KW-0744">Spermatogenesis</keyword>
<keyword evidence="4" id="KW-0597">Phosphoprotein</keyword>
<comment type="function">
    <text evidence="1">May play an important role in spermatogenesis and/or testis development.</text>
</comment>
<dbReference type="RefSeq" id="XP_022253665.1">
    <property type="nucleotide sequence ID" value="XM_022397957.1"/>
</dbReference>
<evidence type="ECO:0000256" key="2">
    <source>
        <dbReference type="ARBA" id="ARBA00022245"/>
    </source>
</evidence>
<dbReference type="InterPro" id="IPR009685">
    <property type="entry name" value="MEA1"/>
</dbReference>
<organism evidence="8 9">
    <name type="scientific">Limulus polyphemus</name>
    <name type="common">Atlantic horseshoe crab</name>
    <dbReference type="NCBI Taxonomy" id="6850"/>
    <lineage>
        <taxon>Eukaryota</taxon>
        <taxon>Metazoa</taxon>
        <taxon>Ecdysozoa</taxon>
        <taxon>Arthropoda</taxon>
        <taxon>Chelicerata</taxon>
        <taxon>Merostomata</taxon>
        <taxon>Xiphosura</taxon>
        <taxon>Limulidae</taxon>
        <taxon>Limulus</taxon>
    </lineage>
</organism>
<sequence>MVLRYYLNLFCIEMAPAVQAPVDKPQEDDVSVSEGPSHINFLVADDSNNSSGSDDEGPAQNGYELLPQDIGENGTDHDLHQDEETINASLSSERNPSTTMIEVGESSNCHPMDKDHIEKIKECMSGFTLPSSSVPSWASVIPEEDWKTYLLGRLEERKLDLKAFSQH</sequence>
<evidence type="ECO:0000256" key="3">
    <source>
        <dbReference type="ARBA" id="ARBA00022473"/>
    </source>
</evidence>
<feature type="compositionally biased region" description="Polar residues" evidence="7">
    <location>
        <begin position="86"/>
        <end position="109"/>
    </location>
</feature>
<protein>
    <recommendedName>
        <fullName evidence="2">Male-enhanced antigen 1</fullName>
    </recommendedName>
</protein>
<dbReference type="Proteomes" id="UP000694941">
    <property type="component" value="Unplaced"/>
</dbReference>
<evidence type="ECO:0000313" key="8">
    <source>
        <dbReference type="Proteomes" id="UP000694941"/>
    </source>
</evidence>
<evidence type="ECO:0000256" key="6">
    <source>
        <dbReference type="ARBA" id="ARBA00022871"/>
    </source>
</evidence>
<dbReference type="PANTHER" id="PTHR17005">
    <property type="entry name" value="MALE-ENHANCED ANTIGEN-1"/>
    <property type="match status" value="1"/>
</dbReference>
<evidence type="ECO:0000256" key="4">
    <source>
        <dbReference type="ARBA" id="ARBA00022553"/>
    </source>
</evidence>